<dbReference type="InterPro" id="IPR027417">
    <property type="entry name" value="P-loop_NTPase"/>
</dbReference>
<evidence type="ECO:0000256" key="4">
    <source>
        <dbReference type="ARBA" id="ARBA00012137"/>
    </source>
</evidence>
<evidence type="ECO:0000256" key="9">
    <source>
        <dbReference type="ARBA" id="ARBA00048909"/>
    </source>
</evidence>
<sequence length="250" mass="29060">MSCTNHDGVNYWNDNKSDYLEESLESVDFESPKQQDDIFDNYSGRPPWYDSSGKMKEPYVVGLCGGSASGKTTVARKIIERIKVPWVVILSLDSFYKVLTKEQHEAANKMEYDFDSPNAIDLDLAIETLKKMKTGKTVKIPNYDFTTHTRLENNFTIVYGANVILVEGLMTFYCKEFYDLMDLKIFVDTDSDLRLCRRVMRDMEQRGRDLSSIILQYSRFVKPNFDKHISQTINLADIVIPWSYRQLLYI</sequence>
<evidence type="ECO:0000256" key="2">
    <source>
        <dbReference type="ARBA" id="ARBA00004784"/>
    </source>
</evidence>
<evidence type="ECO:0000259" key="10">
    <source>
        <dbReference type="Pfam" id="PF00485"/>
    </source>
</evidence>
<dbReference type="Pfam" id="PF00485">
    <property type="entry name" value="PRK"/>
    <property type="match status" value="1"/>
</dbReference>
<accession>A0A6G3MH57</accession>
<organism evidence="11">
    <name type="scientific">Henneguya salminicola</name>
    <name type="common">Myxosporean</name>
    <dbReference type="NCBI Taxonomy" id="69463"/>
    <lineage>
        <taxon>Eukaryota</taxon>
        <taxon>Metazoa</taxon>
        <taxon>Cnidaria</taxon>
        <taxon>Myxozoa</taxon>
        <taxon>Myxosporea</taxon>
        <taxon>Bivalvulida</taxon>
        <taxon>Platysporina</taxon>
        <taxon>Myxobolidae</taxon>
        <taxon>Henneguya</taxon>
    </lineage>
</organism>
<dbReference type="Gene3D" id="3.40.50.300">
    <property type="entry name" value="P-loop containing nucleotide triphosphate hydrolases"/>
    <property type="match status" value="1"/>
</dbReference>
<dbReference type="NCBIfam" id="NF004018">
    <property type="entry name" value="PRK05480.1"/>
    <property type="match status" value="1"/>
</dbReference>
<protein>
    <recommendedName>
        <fullName evidence="4">uridine/cytidine kinase</fullName>
        <ecNumber evidence="4">2.7.1.48</ecNumber>
    </recommendedName>
</protein>
<dbReference type="InterPro" id="IPR000764">
    <property type="entry name" value="Uridine_kinase-like"/>
</dbReference>
<dbReference type="EMBL" id="GHBP01003393">
    <property type="protein sequence ID" value="NDJ93372.1"/>
    <property type="molecule type" value="Transcribed_RNA"/>
</dbReference>
<evidence type="ECO:0000313" key="11">
    <source>
        <dbReference type="EMBL" id="NDJ93372.1"/>
    </source>
</evidence>
<comment type="similarity">
    <text evidence="3">Belongs to the uridine kinase family.</text>
</comment>
<dbReference type="PRINTS" id="PR00988">
    <property type="entry name" value="URIDINKINASE"/>
</dbReference>
<evidence type="ECO:0000256" key="6">
    <source>
        <dbReference type="ARBA" id="ARBA00022741"/>
    </source>
</evidence>
<dbReference type="UniPathway" id="UPA00574">
    <property type="reaction ID" value="UER00637"/>
</dbReference>
<dbReference type="PANTHER" id="PTHR10285">
    <property type="entry name" value="URIDINE KINASE"/>
    <property type="match status" value="1"/>
</dbReference>
<evidence type="ECO:0000256" key="8">
    <source>
        <dbReference type="ARBA" id="ARBA00047436"/>
    </source>
</evidence>
<evidence type="ECO:0000256" key="7">
    <source>
        <dbReference type="ARBA" id="ARBA00022777"/>
    </source>
</evidence>
<dbReference type="CDD" id="cd02023">
    <property type="entry name" value="UMPK"/>
    <property type="match status" value="1"/>
</dbReference>
<keyword evidence="6" id="KW-0547">Nucleotide-binding</keyword>
<dbReference type="InterPro" id="IPR006083">
    <property type="entry name" value="PRK/URK"/>
</dbReference>
<reference evidence="11" key="1">
    <citation type="submission" date="2018-11" db="EMBL/GenBank/DDBJ databases">
        <title>Henneguya salminicola genome and transcriptome.</title>
        <authorList>
            <person name="Yahalomi D."/>
            <person name="Atkinson S.D."/>
            <person name="Neuhof M."/>
            <person name="Chang E.S."/>
            <person name="Philippe H."/>
            <person name="Cartwright P."/>
            <person name="Bartholomew J.L."/>
            <person name="Huchon D."/>
        </authorList>
    </citation>
    <scope>NUCLEOTIDE SEQUENCE</scope>
    <source>
        <strain evidence="11">Hz1</strain>
        <tissue evidence="11">Whole</tissue>
    </source>
</reference>
<proteinExistence type="inferred from homology"/>
<dbReference type="FunFam" id="3.40.50.300:FF:000339">
    <property type="entry name" value="Uridine kinase"/>
    <property type="match status" value="1"/>
</dbReference>
<name>A0A6G3MH57_HENSL</name>
<evidence type="ECO:0000256" key="3">
    <source>
        <dbReference type="ARBA" id="ARBA00005408"/>
    </source>
</evidence>
<comment type="catalytic activity">
    <reaction evidence="8">
        <text>cytidine + ATP = CMP + ADP + H(+)</text>
        <dbReference type="Rhea" id="RHEA:24674"/>
        <dbReference type="ChEBI" id="CHEBI:15378"/>
        <dbReference type="ChEBI" id="CHEBI:17562"/>
        <dbReference type="ChEBI" id="CHEBI:30616"/>
        <dbReference type="ChEBI" id="CHEBI:60377"/>
        <dbReference type="ChEBI" id="CHEBI:456216"/>
        <dbReference type="EC" id="2.7.1.48"/>
    </reaction>
</comment>
<keyword evidence="5" id="KW-0808">Transferase</keyword>
<dbReference type="GO" id="GO:0004849">
    <property type="term" value="F:uridine kinase activity"/>
    <property type="evidence" value="ECO:0007669"/>
    <property type="project" value="UniProtKB-EC"/>
</dbReference>
<evidence type="ECO:0000256" key="1">
    <source>
        <dbReference type="ARBA" id="ARBA00004690"/>
    </source>
</evidence>
<comment type="pathway">
    <text evidence="2">Pyrimidine metabolism; CTP biosynthesis via salvage pathway; CTP from cytidine: step 1/3.</text>
</comment>
<dbReference type="AlphaFoldDB" id="A0A6G3MH57"/>
<feature type="domain" description="Phosphoribulokinase/uridine kinase" evidence="10">
    <location>
        <begin position="60"/>
        <end position="241"/>
    </location>
</feature>
<dbReference type="SUPFAM" id="SSF52540">
    <property type="entry name" value="P-loop containing nucleoside triphosphate hydrolases"/>
    <property type="match status" value="1"/>
</dbReference>
<dbReference type="GO" id="GO:0044206">
    <property type="term" value="P:UMP salvage"/>
    <property type="evidence" value="ECO:0007669"/>
    <property type="project" value="UniProtKB-UniPathway"/>
</dbReference>
<evidence type="ECO:0000256" key="5">
    <source>
        <dbReference type="ARBA" id="ARBA00022679"/>
    </source>
</evidence>
<keyword evidence="7 11" id="KW-0418">Kinase</keyword>
<dbReference type="EC" id="2.7.1.48" evidence="4"/>
<dbReference type="GO" id="GO:0005524">
    <property type="term" value="F:ATP binding"/>
    <property type="evidence" value="ECO:0007669"/>
    <property type="project" value="InterPro"/>
</dbReference>
<comment type="catalytic activity">
    <reaction evidence="9">
        <text>uridine + ATP = UMP + ADP + H(+)</text>
        <dbReference type="Rhea" id="RHEA:16825"/>
        <dbReference type="ChEBI" id="CHEBI:15378"/>
        <dbReference type="ChEBI" id="CHEBI:16704"/>
        <dbReference type="ChEBI" id="CHEBI:30616"/>
        <dbReference type="ChEBI" id="CHEBI:57865"/>
        <dbReference type="ChEBI" id="CHEBI:456216"/>
        <dbReference type="EC" id="2.7.1.48"/>
    </reaction>
</comment>
<comment type="pathway">
    <text evidence="1">Pyrimidine metabolism; UMP biosynthesis via salvage pathway; UMP from uridine: step 1/1.</text>
</comment>